<protein>
    <submittedName>
        <fullName evidence="1">Uncharacterized protein DUF4252</fullName>
    </submittedName>
</protein>
<comment type="caution">
    <text evidence="1">The sequence shown here is derived from an EMBL/GenBank/DDBJ whole genome shotgun (WGS) entry which is preliminary data.</text>
</comment>
<organism evidence="1 2">
    <name type="scientific">Chitinophaga skermanii</name>
    <dbReference type="NCBI Taxonomy" id="331697"/>
    <lineage>
        <taxon>Bacteria</taxon>
        <taxon>Pseudomonadati</taxon>
        <taxon>Bacteroidota</taxon>
        <taxon>Chitinophagia</taxon>
        <taxon>Chitinophagales</taxon>
        <taxon>Chitinophagaceae</taxon>
        <taxon>Chitinophaga</taxon>
    </lineage>
</organism>
<accession>A0A327QQE2</accession>
<dbReference type="OrthoDB" id="656399at2"/>
<dbReference type="Pfam" id="PF14060">
    <property type="entry name" value="DUF4252"/>
    <property type="match status" value="1"/>
</dbReference>
<sequence length="173" mass="19399">MKLFTKILFCTVLLAFMFSEGQAQRKYLRKFKNEYRDNGYKTFAIGVGFMPMHMIMSIASNALEGEDKALKPILKKIHNVKLYMIVLPTGETFPKADVNRLATNLTEKSNYSLLLEVSGKGGHVSLYNHGKTDSDLGHVVMVVHDEGEMVMIHMNTSINLDEAKLLANAVVES</sequence>
<gene>
    <name evidence="1" type="ORF">LX64_01916</name>
</gene>
<dbReference type="InterPro" id="IPR025348">
    <property type="entry name" value="DUF4252"/>
</dbReference>
<dbReference type="RefSeq" id="WP_111597376.1">
    <property type="nucleotide sequence ID" value="NZ_QLLL01000003.1"/>
</dbReference>
<proteinExistence type="predicted"/>
<evidence type="ECO:0000313" key="2">
    <source>
        <dbReference type="Proteomes" id="UP000249547"/>
    </source>
</evidence>
<dbReference type="AlphaFoldDB" id="A0A327QQE2"/>
<keyword evidence="2" id="KW-1185">Reference proteome</keyword>
<reference evidence="1 2" key="1">
    <citation type="submission" date="2018-06" db="EMBL/GenBank/DDBJ databases">
        <title>Genomic Encyclopedia of Archaeal and Bacterial Type Strains, Phase II (KMG-II): from individual species to whole genera.</title>
        <authorList>
            <person name="Goeker M."/>
        </authorList>
    </citation>
    <scope>NUCLEOTIDE SEQUENCE [LARGE SCALE GENOMIC DNA]</scope>
    <source>
        <strain evidence="1 2">DSM 23857</strain>
    </source>
</reference>
<name>A0A327QQE2_9BACT</name>
<dbReference type="EMBL" id="QLLL01000003">
    <property type="protein sequence ID" value="RAJ06789.1"/>
    <property type="molecule type" value="Genomic_DNA"/>
</dbReference>
<evidence type="ECO:0000313" key="1">
    <source>
        <dbReference type="EMBL" id="RAJ06789.1"/>
    </source>
</evidence>
<dbReference type="Proteomes" id="UP000249547">
    <property type="component" value="Unassembled WGS sequence"/>
</dbReference>